<comment type="caution">
    <text evidence="1">The sequence shown here is derived from an EMBL/GenBank/DDBJ whole genome shotgun (WGS) entry which is preliminary data.</text>
</comment>
<dbReference type="EMBL" id="JXTC01000004">
    <property type="protein sequence ID" value="POO02409.1"/>
    <property type="molecule type" value="Genomic_DNA"/>
</dbReference>
<gene>
    <name evidence="1" type="ORF">TorRG33x02_013930</name>
</gene>
<evidence type="ECO:0000313" key="1">
    <source>
        <dbReference type="EMBL" id="POO02409.1"/>
    </source>
</evidence>
<dbReference type="Proteomes" id="UP000237000">
    <property type="component" value="Unassembled WGS sequence"/>
</dbReference>
<keyword evidence="2" id="KW-1185">Reference proteome</keyword>
<dbReference type="InParanoid" id="A0A2P5FXA1"/>
<accession>A0A2P5FXA1</accession>
<evidence type="ECO:0000313" key="2">
    <source>
        <dbReference type="Proteomes" id="UP000237000"/>
    </source>
</evidence>
<proteinExistence type="predicted"/>
<dbReference type="AlphaFoldDB" id="A0A2P5FXA1"/>
<sequence>MVQIEVGVAVNEDEESTFIEGASGAAHVVQESGHGFEGADFGELAKELVVNGGSGGEIGLLGGPLEDAESRGLVVLAAEGVEKLLRGEVGREELLVLVLLRRR</sequence>
<organism evidence="1 2">
    <name type="scientific">Trema orientale</name>
    <name type="common">Charcoal tree</name>
    <name type="synonym">Celtis orientalis</name>
    <dbReference type="NCBI Taxonomy" id="63057"/>
    <lineage>
        <taxon>Eukaryota</taxon>
        <taxon>Viridiplantae</taxon>
        <taxon>Streptophyta</taxon>
        <taxon>Embryophyta</taxon>
        <taxon>Tracheophyta</taxon>
        <taxon>Spermatophyta</taxon>
        <taxon>Magnoliopsida</taxon>
        <taxon>eudicotyledons</taxon>
        <taxon>Gunneridae</taxon>
        <taxon>Pentapetalae</taxon>
        <taxon>rosids</taxon>
        <taxon>fabids</taxon>
        <taxon>Rosales</taxon>
        <taxon>Cannabaceae</taxon>
        <taxon>Trema</taxon>
    </lineage>
</organism>
<reference evidence="2" key="1">
    <citation type="submission" date="2016-06" db="EMBL/GenBank/DDBJ databases">
        <title>Parallel loss of symbiosis genes in relatives of nitrogen-fixing non-legume Parasponia.</title>
        <authorList>
            <person name="Van Velzen R."/>
            <person name="Holmer R."/>
            <person name="Bu F."/>
            <person name="Rutten L."/>
            <person name="Van Zeijl A."/>
            <person name="Liu W."/>
            <person name="Santuari L."/>
            <person name="Cao Q."/>
            <person name="Sharma T."/>
            <person name="Shen D."/>
            <person name="Roswanjaya Y."/>
            <person name="Wardhani T."/>
            <person name="Kalhor M.S."/>
            <person name="Jansen J."/>
            <person name="Van den Hoogen J."/>
            <person name="Gungor B."/>
            <person name="Hartog M."/>
            <person name="Hontelez J."/>
            <person name="Verver J."/>
            <person name="Yang W.-C."/>
            <person name="Schijlen E."/>
            <person name="Repin R."/>
            <person name="Schilthuizen M."/>
            <person name="Schranz E."/>
            <person name="Heidstra R."/>
            <person name="Miyata K."/>
            <person name="Fedorova E."/>
            <person name="Kohlen W."/>
            <person name="Bisseling T."/>
            <person name="Smit S."/>
            <person name="Geurts R."/>
        </authorList>
    </citation>
    <scope>NUCLEOTIDE SEQUENCE [LARGE SCALE GENOMIC DNA]</scope>
    <source>
        <strain evidence="2">cv. RG33-2</strain>
    </source>
</reference>
<dbReference type="OrthoDB" id="10390152at2759"/>
<name>A0A2P5FXA1_TREOI</name>
<protein>
    <submittedName>
        <fullName evidence="1">Uncharacterized protein</fullName>
    </submittedName>
</protein>